<name>A0A2R4WN01_9HYPH</name>
<keyword evidence="3" id="KW-1185">Reference proteome</keyword>
<dbReference type="InterPro" id="IPR015066">
    <property type="entry name" value="DUF1902"/>
</dbReference>
<evidence type="ECO:0000313" key="2">
    <source>
        <dbReference type="EMBL" id="AWB22909.1"/>
    </source>
</evidence>
<evidence type="ECO:0000313" key="3">
    <source>
        <dbReference type="Proteomes" id="UP000244755"/>
    </source>
</evidence>
<dbReference type="RefSeq" id="WP_099954709.1">
    <property type="nucleotide sequence ID" value="NZ_CP028843.1"/>
</dbReference>
<accession>A0A2R4WN01</accession>
<dbReference type="Proteomes" id="UP000244755">
    <property type="component" value="Chromosome 1"/>
</dbReference>
<feature type="domain" description="DUF1902" evidence="1">
    <location>
        <begin position="6"/>
        <end position="46"/>
    </location>
</feature>
<dbReference type="Gene3D" id="3.30.2390.10">
    <property type="entry name" value="TTHA1013-like"/>
    <property type="match status" value="1"/>
</dbReference>
<dbReference type="AlphaFoldDB" id="A0A2R4WN01"/>
<dbReference type="KEGG" id="mee:DA075_20025"/>
<proteinExistence type="predicted"/>
<dbReference type="Pfam" id="PF08972">
    <property type="entry name" value="DUF1902"/>
    <property type="match status" value="1"/>
</dbReference>
<dbReference type="OrthoDB" id="361917at2"/>
<organism evidence="2 3">
    <name type="scientific">Methylobacterium currus</name>
    <dbReference type="NCBI Taxonomy" id="2051553"/>
    <lineage>
        <taxon>Bacteria</taxon>
        <taxon>Pseudomonadati</taxon>
        <taxon>Pseudomonadota</taxon>
        <taxon>Alphaproteobacteria</taxon>
        <taxon>Hyphomicrobiales</taxon>
        <taxon>Methylobacteriaceae</taxon>
        <taxon>Methylobacterium</taxon>
    </lineage>
</organism>
<dbReference type="SUPFAM" id="SSF143100">
    <property type="entry name" value="TTHA1013/TTHA0281-like"/>
    <property type="match status" value="1"/>
</dbReference>
<sequence>MPPPAIRIAHDPEANVWYVHRSDVGDMSAEAPTAEALIARIPVTIAAI</sequence>
<reference evidence="2 3" key="1">
    <citation type="submission" date="2018-04" db="EMBL/GenBank/DDBJ databases">
        <title>Methylobacterium sp. PR1016A genome.</title>
        <authorList>
            <person name="Park W."/>
        </authorList>
    </citation>
    <scope>NUCLEOTIDE SEQUENCE [LARGE SCALE GENOMIC DNA]</scope>
    <source>
        <strain evidence="2 3">PR1016A</strain>
    </source>
</reference>
<gene>
    <name evidence="2" type="ORF">DA075_20025</name>
</gene>
<protein>
    <submittedName>
        <fullName evidence="2">DUF1902 domain-containing protein</fullName>
    </submittedName>
</protein>
<dbReference type="InterPro" id="IPR035069">
    <property type="entry name" value="TTHA1013/TTHA0281-like"/>
</dbReference>
<evidence type="ECO:0000259" key="1">
    <source>
        <dbReference type="Pfam" id="PF08972"/>
    </source>
</evidence>
<dbReference type="EMBL" id="CP028843">
    <property type="protein sequence ID" value="AWB22909.1"/>
    <property type="molecule type" value="Genomic_DNA"/>
</dbReference>